<name>A0A2H3E1J5_ARMGA</name>
<evidence type="ECO:0000313" key="2">
    <source>
        <dbReference type="Proteomes" id="UP000217790"/>
    </source>
</evidence>
<organism evidence="1 2">
    <name type="scientific">Armillaria gallica</name>
    <name type="common">Bulbous honey fungus</name>
    <name type="synonym">Armillaria bulbosa</name>
    <dbReference type="NCBI Taxonomy" id="47427"/>
    <lineage>
        <taxon>Eukaryota</taxon>
        <taxon>Fungi</taxon>
        <taxon>Dikarya</taxon>
        <taxon>Basidiomycota</taxon>
        <taxon>Agaricomycotina</taxon>
        <taxon>Agaricomycetes</taxon>
        <taxon>Agaricomycetidae</taxon>
        <taxon>Agaricales</taxon>
        <taxon>Marasmiineae</taxon>
        <taxon>Physalacriaceae</taxon>
        <taxon>Armillaria</taxon>
    </lineage>
</organism>
<gene>
    <name evidence="1" type="ORF">ARMGADRAFT_422046</name>
</gene>
<dbReference type="InParanoid" id="A0A2H3E1J5"/>
<accession>A0A2H3E1J5</accession>
<dbReference type="AlphaFoldDB" id="A0A2H3E1J5"/>
<reference evidence="2" key="1">
    <citation type="journal article" date="2017" name="Nat. Ecol. Evol.">
        <title>Genome expansion and lineage-specific genetic innovations in the forest pathogenic fungi Armillaria.</title>
        <authorList>
            <person name="Sipos G."/>
            <person name="Prasanna A.N."/>
            <person name="Walter M.C."/>
            <person name="O'Connor E."/>
            <person name="Balint B."/>
            <person name="Krizsan K."/>
            <person name="Kiss B."/>
            <person name="Hess J."/>
            <person name="Varga T."/>
            <person name="Slot J."/>
            <person name="Riley R."/>
            <person name="Boka B."/>
            <person name="Rigling D."/>
            <person name="Barry K."/>
            <person name="Lee J."/>
            <person name="Mihaltcheva S."/>
            <person name="LaButti K."/>
            <person name="Lipzen A."/>
            <person name="Waldron R."/>
            <person name="Moloney N.M."/>
            <person name="Sperisen C."/>
            <person name="Kredics L."/>
            <person name="Vagvoelgyi C."/>
            <person name="Patrignani A."/>
            <person name="Fitzpatrick D."/>
            <person name="Nagy I."/>
            <person name="Doyle S."/>
            <person name="Anderson J.B."/>
            <person name="Grigoriev I.V."/>
            <person name="Gueldener U."/>
            <person name="Muensterkoetter M."/>
            <person name="Nagy L.G."/>
        </authorList>
    </citation>
    <scope>NUCLEOTIDE SEQUENCE [LARGE SCALE GENOMIC DNA]</scope>
    <source>
        <strain evidence="2">Ar21-2</strain>
    </source>
</reference>
<dbReference type="OrthoDB" id="10606297at2759"/>
<evidence type="ECO:0000313" key="1">
    <source>
        <dbReference type="EMBL" id="PBL01330.1"/>
    </source>
</evidence>
<sequence length="93" mass="10667">MPTVPVHTVDTGTVYTGPYPYRRRFGITFLRPYLYGYCTGRPKLGVNLFFWPYDSSLSSKMPPVYGIWDGYGTVYGQNPYRTVEALLPYGLRP</sequence>
<protein>
    <submittedName>
        <fullName evidence="1">Uncharacterized protein</fullName>
    </submittedName>
</protein>
<proteinExistence type="predicted"/>
<dbReference type="EMBL" id="KZ293646">
    <property type="protein sequence ID" value="PBL01330.1"/>
    <property type="molecule type" value="Genomic_DNA"/>
</dbReference>
<dbReference type="Proteomes" id="UP000217790">
    <property type="component" value="Unassembled WGS sequence"/>
</dbReference>
<keyword evidence="2" id="KW-1185">Reference proteome</keyword>